<reference evidence="2 3" key="1">
    <citation type="submission" date="2019-06" db="EMBL/GenBank/DDBJ databases">
        <title>Whole genome shotgun sequence of Brevibacillus agri NBRC 15538.</title>
        <authorList>
            <person name="Hosoyama A."/>
            <person name="Uohara A."/>
            <person name="Ohji S."/>
            <person name="Ichikawa N."/>
        </authorList>
    </citation>
    <scope>NUCLEOTIDE SEQUENCE [LARGE SCALE GENOMIC DNA]</scope>
    <source>
        <strain evidence="2 3">NBRC 15538</strain>
    </source>
</reference>
<name>A0ABQ0SJS9_9BACL</name>
<feature type="region of interest" description="Disordered" evidence="1">
    <location>
        <begin position="1"/>
        <end position="26"/>
    </location>
</feature>
<keyword evidence="3" id="KW-1185">Reference proteome</keyword>
<proteinExistence type="predicted"/>
<protein>
    <submittedName>
        <fullName evidence="2">Uncharacterized protein</fullName>
    </submittedName>
</protein>
<evidence type="ECO:0000313" key="3">
    <source>
        <dbReference type="Proteomes" id="UP000317180"/>
    </source>
</evidence>
<evidence type="ECO:0000313" key="2">
    <source>
        <dbReference type="EMBL" id="GED24093.1"/>
    </source>
</evidence>
<organism evidence="2 3">
    <name type="scientific">Brevibacillus agri</name>
    <dbReference type="NCBI Taxonomy" id="51101"/>
    <lineage>
        <taxon>Bacteria</taxon>
        <taxon>Bacillati</taxon>
        <taxon>Bacillota</taxon>
        <taxon>Bacilli</taxon>
        <taxon>Bacillales</taxon>
        <taxon>Paenibacillaceae</taxon>
        <taxon>Brevibacillus</taxon>
    </lineage>
</organism>
<dbReference type="Proteomes" id="UP000317180">
    <property type="component" value="Unassembled WGS sequence"/>
</dbReference>
<gene>
    <name evidence="2" type="ORF">BAG01nite_01950</name>
</gene>
<dbReference type="EMBL" id="BJOD01000001">
    <property type="protein sequence ID" value="GED24093.1"/>
    <property type="molecule type" value="Genomic_DNA"/>
</dbReference>
<accession>A0ABQ0SJS9</accession>
<sequence>MQACRCATPRSRMPKPNRLPEYEETSRHANEARRLFSMAPCAQDRKLQTVAISITFHWNDVGLHGKVMEAYDE</sequence>
<comment type="caution">
    <text evidence="2">The sequence shown here is derived from an EMBL/GenBank/DDBJ whole genome shotgun (WGS) entry which is preliminary data.</text>
</comment>
<evidence type="ECO:0000256" key="1">
    <source>
        <dbReference type="SAM" id="MobiDB-lite"/>
    </source>
</evidence>